<feature type="domain" description="Reverse transcriptase" evidence="2">
    <location>
        <begin position="33"/>
        <end position="176"/>
    </location>
</feature>
<sequence length="803" mass="94579">MKRIKFSDELISLLTELFLERKNKVFTPGGLTEEYDVQCGIDQEEIISPLLWIIYYDPLLSKIKNSNLGYNIDGKKVLNLYENINERIEFNFPGLSYMDDTNFIAENKADLEKILAIADSFYNINDIKINKDKSELLWRAKKGQNMSETVEIKFGNKDLIIKPADKKGSIRILGVWFNAWQKRREDHLVASTESSPYIPRCFLRVIYNSIPNIFIVMTPLKTLPSLGKKTPSDVSISKPHVTCLNKDGHNKKPLHKIRNIFAYSFQTHKLNPYIVSDTRGSGTLYNMKKSRYFLMELDPNVDLCLTKKNSFNVYTNDIDMLNDHQRIFNSTSKKINLNYLMGTYLAFIFSINRQFSPDTVKKYFKRLRQLLINKLVAIKNRLSHSAKNRQTKTYIRFSSGSHVIYLGFYFRCSRTCTQPAAFVLPHNQWKCNEHFSPLPGSRLRTQRSRKDFGTPNFNQWKEVRSTRLGLKYHTIVKRYNDWKGRYNPNLKSVMEPITTVRKGKSITKPFYKEYKNVEFDDNRTPQQIKRWKRLKESILKYEEHLYHCKPFLLKENSTVFKKITHLVERDPLDERSEDDKFLDQLTRKRAKRWRRRINNRNKLRKKLPILPPDFSGDARNYYFETYNINLFAYKVRRRYDLSNIRQCQYGYLKAKRLHNNYMERKKLRPPVRTQPSQSSELPPPEVFEQRVTYLLPEEKAAIERDLAARHYDSTTFKIMAPLLLLERKSCMIYPSAKEKEKARLNALANSDISLSNSNQSTDNRNTPPPVSVQTSIDSPPRRIAQPRRRLNNLPPTPESEKKK</sequence>
<evidence type="ECO:0000313" key="4">
    <source>
        <dbReference type="Proteomes" id="UP000234323"/>
    </source>
</evidence>
<accession>A0A2I1GL98</accession>
<dbReference type="Pfam" id="PF00078">
    <property type="entry name" value="RVT_1"/>
    <property type="match status" value="1"/>
</dbReference>
<dbReference type="VEuPathDB" id="FungiDB:FUN_016629"/>
<evidence type="ECO:0000259" key="2">
    <source>
        <dbReference type="Pfam" id="PF00078"/>
    </source>
</evidence>
<evidence type="ECO:0000256" key="1">
    <source>
        <dbReference type="SAM" id="MobiDB-lite"/>
    </source>
</evidence>
<dbReference type="EMBL" id="LLXI01000541">
    <property type="protein sequence ID" value="PKY47391.1"/>
    <property type="molecule type" value="Genomic_DNA"/>
</dbReference>
<dbReference type="VEuPathDB" id="FungiDB:RhiirA1_522360"/>
<feature type="compositionally biased region" description="Polar residues" evidence="1">
    <location>
        <begin position="753"/>
        <end position="777"/>
    </location>
</feature>
<dbReference type="VEuPathDB" id="FungiDB:RhiirA1_470147"/>
<feature type="region of interest" description="Disordered" evidence="1">
    <location>
        <begin position="753"/>
        <end position="803"/>
    </location>
</feature>
<protein>
    <recommendedName>
        <fullName evidence="2">Reverse transcriptase domain-containing protein</fullName>
    </recommendedName>
</protein>
<dbReference type="InterPro" id="IPR000477">
    <property type="entry name" value="RT_dom"/>
</dbReference>
<organism evidence="3 4">
    <name type="scientific">Rhizophagus irregularis</name>
    <dbReference type="NCBI Taxonomy" id="588596"/>
    <lineage>
        <taxon>Eukaryota</taxon>
        <taxon>Fungi</taxon>
        <taxon>Fungi incertae sedis</taxon>
        <taxon>Mucoromycota</taxon>
        <taxon>Glomeromycotina</taxon>
        <taxon>Glomeromycetes</taxon>
        <taxon>Glomerales</taxon>
        <taxon>Glomeraceae</taxon>
        <taxon>Rhizophagus</taxon>
    </lineage>
</organism>
<dbReference type="VEuPathDB" id="FungiDB:RhiirFUN_024484"/>
<dbReference type="Proteomes" id="UP000234323">
    <property type="component" value="Unassembled WGS sequence"/>
</dbReference>
<keyword evidence="4" id="KW-1185">Reference proteome</keyword>
<evidence type="ECO:0000313" key="3">
    <source>
        <dbReference type="EMBL" id="PKY47391.1"/>
    </source>
</evidence>
<reference evidence="3 4" key="1">
    <citation type="submission" date="2015-10" db="EMBL/GenBank/DDBJ databases">
        <title>Genome analyses suggest a sexual origin of heterokaryosis in a supposedly ancient asexual fungus.</title>
        <authorList>
            <person name="Ropars J."/>
            <person name="Sedzielewska K."/>
            <person name="Noel J."/>
            <person name="Charron P."/>
            <person name="Farinelli L."/>
            <person name="Marton T."/>
            <person name="Kruger M."/>
            <person name="Pelin A."/>
            <person name="Brachmann A."/>
            <person name="Corradi N."/>
        </authorList>
    </citation>
    <scope>NUCLEOTIDE SEQUENCE [LARGE SCALE GENOMIC DNA]</scope>
    <source>
        <strain evidence="3 4">A4</strain>
    </source>
</reference>
<name>A0A2I1GL98_9GLOM</name>
<comment type="caution">
    <text evidence="3">The sequence shown here is derived from an EMBL/GenBank/DDBJ whole genome shotgun (WGS) entry which is preliminary data.</text>
</comment>
<proteinExistence type="predicted"/>
<dbReference type="AlphaFoldDB" id="A0A2I1GL98"/>
<gene>
    <name evidence="3" type="ORF">RhiirA4_462569</name>
</gene>
<dbReference type="VEuPathDB" id="FungiDB:FUN_021896"/>